<protein>
    <recommendedName>
        <fullName evidence="5">Vesicle transport protein</fullName>
    </recommendedName>
</protein>
<feature type="transmembrane region" description="Helical" evidence="1">
    <location>
        <begin position="62"/>
        <end position="91"/>
    </location>
</feature>
<sequence length="112" mass="12841">MVYHRFTLNEFMKPKYAFTASGLFFMLLGFLLFDPLLIRAGNVLVFISVLMSIKSLEYFQSILLFFVGFMVSFKIASLGIFIEMVALFIWASSKISRTMLSPVRLVKGLFSK</sequence>
<proteinExistence type="predicted"/>
<dbReference type="OrthoDB" id="2190838at2759"/>
<evidence type="ECO:0000313" key="4">
    <source>
        <dbReference type="Proteomes" id="UP000054524"/>
    </source>
</evidence>
<evidence type="ECO:0000256" key="1">
    <source>
        <dbReference type="SAM" id="Phobius"/>
    </source>
</evidence>
<dbReference type="Proteomes" id="UP000005622">
    <property type="component" value="Unassembled WGS sequence"/>
</dbReference>
<accession>H8ZB50</accession>
<dbReference type="AlphaFoldDB" id="H8ZB50"/>
<reference evidence="2" key="1">
    <citation type="submission" date="2011-03" db="EMBL/GenBank/DDBJ databases">
        <title>The Genome Sequence of Nematocida sp1 strain ERTm2.</title>
        <authorList>
            <consortium name="The Broad Institute Genome Sequencing Platform"/>
            <consortium name="The Broad Institute Genome Sequencing Center for Infectious Disease"/>
            <person name="Cuomo C."/>
            <person name="Troemel E."/>
            <person name="Young S.K."/>
            <person name="Zeng Q."/>
            <person name="Gargeya S."/>
            <person name="Fitzgerald M."/>
            <person name="Haas B."/>
            <person name="Abouelleil A."/>
            <person name="Alvarado L."/>
            <person name="Arachchi H.M."/>
            <person name="Berlin A."/>
            <person name="Brown A."/>
            <person name="Chapman S.B."/>
            <person name="Chen Z."/>
            <person name="Dunbar C."/>
            <person name="Freedman E."/>
            <person name="Gearin G."/>
            <person name="Gellesch M."/>
            <person name="Goldberg J."/>
            <person name="Griggs A."/>
            <person name="Gujja S."/>
            <person name="Heilman E.R."/>
            <person name="Heiman D."/>
            <person name="Howarth C."/>
            <person name="Larson L."/>
            <person name="Lui A."/>
            <person name="MacDonald P.J.P."/>
            <person name="Mehta T."/>
            <person name="Montmayeur A."/>
            <person name="Murphy C."/>
            <person name="Neiman D."/>
            <person name="Pearson M."/>
            <person name="Priest M."/>
            <person name="Roberts A."/>
            <person name="Saif S."/>
            <person name="Shea T."/>
            <person name="Shenoy N."/>
            <person name="Sisk P."/>
            <person name="Stolte C."/>
            <person name="Sykes S."/>
            <person name="White J."/>
            <person name="Yandava C."/>
            <person name="Wortman J."/>
            <person name="Nusbaum C."/>
            <person name="Birren B."/>
        </authorList>
    </citation>
    <scope>NUCLEOTIDE SEQUENCE</scope>
    <source>
        <strain evidence="2">ERTm2</strain>
    </source>
</reference>
<feature type="transmembrane region" description="Helical" evidence="1">
    <location>
        <begin position="16"/>
        <end position="33"/>
    </location>
</feature>
<name>H8ZB50_NEMA1</name>
<keyword evidence="1" id="KW-0472">Membrane</keyword>
<gene>
    <name evidence="2" type="ORF">NERG_00799</name>
    <name evidence="3" type="ORF">NESG_01343</name>
</gene>
<dbReference type="EMBL" id="JH604634">
    <property type="protein sequence ID" value="EHY66103.1"/>
    <property type="molecule type" value="Genomic_DNA"/>
</dbReference>
<keyword evidence="1" id="KW-0812">Transmembrane</keyword>
<keyword evidence="4" id="KW-1185">Reference proteome</keyword>
<dbReference type="EMBL" id="AKIJ01000003">
    <property type="protein sequence ID" value="KFG26226.1"/>
    <property type="molecule type" value="Genomic_DNA"/>
</dbReference>
<evidence type="ECO:0000313" key="2">
    <source>
        <dbReference type="EMBL" id="EHY66103.1"/>
    </source>
</evidence>
<keyword evidence="1" id="KW-1133">Transmembrane helix</keyword>
<dbReference type="HOGENOM" id="CLU_2146529_0_0_1"/>
<reference evidence="3 4" key="3">
    <citation type="journal article" date="2014" name="Genome Announc.">
        <title>Genome Sequence of the Microsporidian Species Nematocida sp1 Strain ERTm6 (ATCC PRA-372).</title>
        <authorList>
            <person name="Bakowski M.A."/>
            <person name="Priest M."/>
            <person name="Young S."/>
            <person name="Cuomo C.A."/>
            <person name="Troemel E.R."/>
        </authorList>
    </citation>
    <scope>NUCLEOTIDE SEQUENCE [LARGE SCALE GENOMIC DNA]</scope>
    <source>
        <strain evidence="3 4">ERTm6</strain>
    </source>
</reference>
<reference evidence="3" key="2">
    <citation type="submission" date="2012-10" db="EMBL/GenBank/DDBJ databases">
        <authorList>
            <consortium name="The Broad Institute Genome Sequencing Platform"/>
            <consortium name="The Broad Institute Genome Sequencing Center for Infectious Disease"/>
            <person name="Cuomo C."/>
            <person name="Troemel E."/>
            <person name="Walker B."/>
            <person name="Young S.K."/>
            <person name="Zeng Q."/>
            <person name="Gargeya S."/>
            <person name="Fitzgerald M."/>
            <person name="Haas B."/>
            <person name="Abouelleil A."/>
            <person name="Alvarado L."/>
            <person name="Arachchi H.M."/>
            <person name="Berlin A.M."/>
            <person name="Chapman S.B."/>
            <person name="Goldberg J."/>
            <person name="Griggs A."/>
            <person name="Gujja S."/>
            <person name="Hansen M."/>
            <person name="Howarth C."/>
            <person name="Imamovic A."/>
            <person name="Larimer J."/>
            <person name="McCowan C."/>
            <person name="Murphy C."/>
            <person name="Neiman D."/>
            <person name="Pearson M."/>
            <person name="Priest M."/>
            <person name="Roberts A."/>
            <person name="Saif S."/>
            <person name="Shea T."/>
            <person name="Sisk P."/>
            <person name="Sykes S."/>
            <person name="Wortman J."/>
            <person name="Nusbaum C."/>
            <person name="Birren B."/>
        </authorList>
    </citation>
    <scope>NUCLEOTIDE SEQUENCE</scope>
    <source>
        <strain evidence="3">ERTm6</strain>
    </source>
</reference>
<evidence type="ECO:0008006" key="5">
    <source>
        <dbReference type="Google" id="ProtNLM"/>
    </source>
</evidence>
<organism evidence="2">
    <name type="scientific">Nematocida ausubeli (strain ATCC PRA-371 / ERTm2)</name>
    <name type="common">Nematode killer fungus</name>
    <dbReference type="NCBI Taxonomy" id="1913371"/>
    <lineage>
        <taxon>Eukaryota</taxon>
        <taxon>Fungi</taxon>
        <taxon>Fungi incertae sedis</taxon>
        <taxon>Microsporidia</taxon>
        <taxon>Nematocida</taxon>
    </lineage>
</organism>
<evidence type="ECO:0000313" key="3">
    <source>
        <dbReference type="EMBL" id="KFG26226.1"/>
    </source>
</evidence>
<accession>A0A086J258</accession>
<dbReference type="Proteomes" id="UP000054524">
    <property type="component" value="Unassembled WGS sequence"/>
</dbReference>